<gene>
    <name evidence="2" type="ORF">Pla133_50090</name>
</gene>
<dbReference type="RefSeq" id="WP_419191922.1">
    <property type="nucleotide sequence ID" value="NZ_CP036287.1"/>
</dbReference>
<proteinExistence type="predicted"/>
<dbReference type="KEGG" id="pbap:Pla133_50090"/>
<evidence type="ECO:0008006" key="4">
    <source>
        <dbReference type="Google" id="ProtNLM"/>
    </source>
</evidence>
<protein>
    <recommendedName>
        <fullName evidence="4">HEAT repeat protein</fullName>
    </recommendedName>
</protein>
<dbReference type="AlphaFoldDB" id="A0A518BSD9"/>
<evidence type="ECO:0000313" key="2">
    <source>
        <dbReference type="EMBL" id="QDU69886.1"/>
    </source>
</evidence>
<reference evidence="2 3" key="1">
    <citation type="submission" date="2019-02" db="EMBL/GenBank/DDBJ databases">
        <title>Deep-cultivation of Planctomycetes and their phenomic and genomic characterization uncovers novel biology.</title>
        <authorList>
            <person name="Wiegand S."/>
            <person name="Jogler M."/>
            <person name="Boedeker C."/>
            <person name="Pinto D."/>
            <person name="Vollmers J."/>
            <person name="Rivas-Marin E."/>
            <person name="Kohn T."/>
            <person name="Peeters S.H."/>
            <person name="Heuer A."/>
            <person name="Rast P."/>
            <person name="Oberbeckmann S."/>
            <person name="Bunk B."/>
            <person name="Jeske O."/>
            <person name="Meyerdierks A."/>
            <person name="Storesund J.E."/>
            <person name="Kallscheuer N."/>
            <person name="Luecker S."/>
            <person name="Lage O.M."/>
            <person name="Pohl T."/>
            <person name="Merkel B.J."/>
            <person name="Hornburger P."/>
            <person name="Mueller R.-W."/>
            <person name="Bruemmer F."/>
            <person name="Labrenz M."/>
            <person name="Spormann A.M."/>
            <person name="Op den Camp H."/>
            <person name="Overmann J."/>
            <person name="Amann R."/>
            <person name="Jetten M.S.M."/>
            <person name="Mascher T."/>
            <person name="Medema M.H."/>
            <person name="Devos D.P."/>
            <person name="Kaster A.-K."/>
            <person name="Ovreas L."/>
            <person name="Rohde M."/>
            <person name="Galperin M.Y."/>
            <person name="Jogler C."/>
        </authorList>
    </citation>
    <scope>NUCLEOTIDE SEQUENCE [LARGE SCALE GENOMIC DNA]</scope>
    <source>
        <strain evidence="2 3">Pla133</strain>
    </source>
</reference>
<evidence type="ECO:0000256" key="1">
    <source>
        <dbReference type="SAM" id="MobiDB-lite"/>
    </source>
</evidence>
<sequence length="618" mass="63723" precursor="true">MTRNDGREWVLRQLDGSLSAARQAELEQRLARDPELAEFARRQRRLDGLLEGLAEPPAESVDTGAALQAIRARLEAGGGDASPRGRLRSLPRWASPVRLAAAALVLLAGSLLWQRSIDGDEAGPQRQAGAELDVAVAPAADSFTGRSTAPATDPAAGPFGDPLAELPRDLPGDSPGRGGSVDPSDDADPSGGEAQLAAAEVPSLSTLLASLGSDDGAGTAQLTALLERDGDTWVALRDVERVLDATTDESVARGALRFLGAQGDKLSARSIEDALADPGLRGTALAALVDLGPEGWSGLGAALADPQLADDALAAWGEVADPAAARQLGRACERIARRGDRSPRLTAAAGLLADLGAQGLVELLERIGSGQLPLEPVLAALDPSHGDELFAAADGRSMDTVLIEFARVTACEGLVPRLTSAATDPRLTDGALGALAQIPGEPAGRALLEMRRIGRPAVAAVEAALAARDEPQAWLRLARSVRGERELAVTLAELLLGDPRFDGSAALAELARSTALASDLRLMALGATDATDPDSARALRGLVRTSAPDDARIAAAALVALARGLGIEGALALLPEPDGLTGELDDVLAHYSSSSLVRLARELRPMLPLTATDGDELP</sequence>
<feature type="region of interest" description="Disordered" evidence="1">
    <location>
        <begin position="143"/>
        <end position="195"/>
    </location>
</feature>
<keyword evidence="3" id="KW-1185">Reference proteome</keyword>
<name>A0A518BSD9_9BACT</name>
<dbReference type="Proteomes" id="UP000316921">
    <property type="component" value="Chromosome"/>
</dbReference>
<accession>A0A518BSD9</accession>
<dbReference type="EMBL" id="CP036287">
    <property type="protein sequence ID" value="QDU69886.1"/>
    <property type="molecule type" value="Genomic_DNA"/>
</dbReference>
<organism evidence="2 3">
    <name type="scientific">Engelhardtia mirabilis</name>
    <dbReference type="NCBI Taxonomy" id="2528011"/>
    <lineage>
        <taxon>Bacteria</taxon>
        <taxon>Pseudomonadati</taxon>
        <taxon>Planctomycetota</taxon>
        <taxon>Planctomycetia</taxon>
        <taxon>Planctomycetia incertae sedis</taxon>
        <taxon>Engelhardtia</taxon>
    </lineage>
</organism>
<evidence type="ECO:0000313" key="3">
    <source>
        <dbReference type="Proteomes" id="UP000316921"/>
    </source>
</evidence>